<accession>A0A1Y1RQL8</accession>
<evidence type="ECO:0000313" key="1">
    <source>
        <dbReference type="EMBL" id="ORC18620.1"/>
    </source>
</evidence>
<proteinExistence type="predicted"/>
<sequence>MNNITEFIDELPFTIEYFQPDTYALSLAGTTSTGREFSLYLDFYWEVYYEGEILSWDNSRDRINDKLNQLKGCKIVDITGPDNLYDATYILENSGMIRSVTSDNKYATEWSLSVVGDTHQLFAGEIYPYELSDLGTDFSAWDVSYEAVDPDRGGTPFGLIGSKIIKIKLIQPDDVNHILEITLSKGLNERCKLHFWNSWALYSDSDLLMDNATEVGVDCFNSVAQGATLKGFTGGSYGMYGCSLIFDTLKLRQVGSSGVAWSWRIRDDQGNLLWRAPTDVEASRGLIEGVENPS</sequence>
<dbReference type="AlphaFoldDB" id="A0A1Y1RQL8"/>
<comment type="caution">
    <text evidence="1">The sequence shown here is derived from an EMBL/GenBank/DDBJ whole genome shotgun (WGS) entry which is preliminary data.</text>
</comment>
<evidence type="ECO:0000313" key="2">
    <source>
        <dbReference type="Proteomes" id="UP000192359"/>
    </source>
</evidence>
<protein>
    <submittedName>
        <fullName evidence="1">Uncharacterized protein</fullName>
    </submittedName>
</protein>
<keyword evidence="2" id="KW-1185">Reference proteome</keyword>
<reference evidence="1 2" key="1">
    <citation type="submission" date="2016-05" db="EMBL/GenBank/DDBJ databases">
        <title>Draft genome sequence of a porcine commensal Rothia nasimurium.</title>
        <authorList>
            <person name="Gaiser R.A."/>
            <person name="Van Baarlen P."/>
            <person name="Wells J.M."/>
        </authorList>
    </citation>
    <scope>NUCLEOTIDE SEQUENCE [LARGE SCALE GENOMIC DNA]</scope>
    <source>
        <strain evidence="1 2">PT-32</strain>
    </source>
</reference>
<dbReference type="EMBL" id="LXWF01000025">
    <property type="protein sequence ID" value="ORC18620.1"/>
    <property type="molecule type" value="Genomic_DNA"/>
</dbReference>
<gene>
    <name evidence="1" type="ORF">A7979_11545</name>
</gene>
<dbReference type="RefSeq" id="WP_083091835.1">
    <property type="nucleotide sequence ID" value="NZ_LXWF01000025.1"/>
</dbReference>
<name>A0A1Y1RQL8_9MICC</name>
<dbReference type="Proteomes" id="UP000192359">
    <property type="component" value="Unassembled WGS sequence"/>
</dbReference>
<organism evidence="1 2">
    <name type="scientific">Rothia nasimurium</name>
    <dbReference type="NCBI Taxonomy" id="85336"/>
    <lineage>
        <taxon>Bacteria</taxon>
        <taxon>Bacillati</taxon>
        <taxon>Actinomycetota</taxon>
        <taxon>Actinomycetes</taxon>
        <taxon>Micrococcales</taxon>
        <taxon>Micrococcaceae</taxon>
        <taxon>Rothia</taxon>
    </lineage>
</organism>